<dbReference type="GO" id="GO:0046872">
    <property type="term" value="F:metal ion binding"/>
    <property type="evidence" value="ECO:0007669"/>
    <property type="project" value="UniProtKB-KW"/>
</dbReference>
<comment type="cofactor">
    <cofactor evidence="1">
        <name>[4Fe-4S] cluster</name>
        <dbReference type="ChEBI" id="CHEBI:49883"/>
    </cofactor>
</comment>
<evidence type="ECO:0000256" key="7">
    <source>
        <dbReference type="ARBA" id="ARBA00023015"/>
    </source>
</evidence>
<keyword evidence="8" id="KW-0238">DNA-binding</keyword>
<feature type="domain" description="4Fe-4S Wbl-type" evidence="11">
    <location>
        <begin position="22"/>
        <end position="86"/>
    </location>
</feature>
<evidence type="ECO:0000256" key="9">
    <source>
        <dbReference type="ARBA" id="ARBA00023157"/>
    </source>
</evidence>
<dbReference type="InterPro" id="IPR003482">
    <property type="entry name" value="Whib"/>
</dbReference>
<evidence type="ECO:0000256" key="2">
    <source>
        <dbReference type="ARBA" id="ARBA00006597"/>
    </source>
</evidence>
<keyword evidence="5" id="KW-0408">Iron</keyword>
<dbReference type="GO" id="GO:0045454">
    <property type="term" value="P:cell redox homeostasis"/>
    <property type="evidence" value="ECO:0007669"/>
    <property type="project" value="TreeGrafter"/>
</dbReference>
<evidence type="ECO:0000313" key="12">
    <source>
        <dbReference type="EMBL" id="CAB4930478.1"/>
    </source>
</evidence>
<evidence type="ECO:0000256" key="4">
    <source>
        <dbReference type="ARBA" id="ARBA00022723"/>
    </source>
</evidence>
<dbReference type="AlphaFoldDB" id="A0A6J7IH20"/>
<protein>
    <submittedName>
        <fullName evidence="12">Unannotated protein</fullName>
    </submittedName>
</protein>
<organism evidence="12">
    <name type="scientific">freshwater metagenome</name>
    <dbReference type="NCBI Taxonomy" id="449393"/>
    <lineage>
        <taxon>unclassified sequences</taxon>
        <taxon>metagenomes</taxon>
        <taxon>ecological metagenomes</taxon>
    </lineage>
</organism>
<evidence type="ECO:0000256" key="6">
    <source>
        <dbReference type="ARBA" id="ARBA00023014"/>
    </source>
</evidence>
<gene>
    <name evidence="12" type="ORF">UFOPK3610_01910</name>
</gene>
<keyword evidence="6" id="KW-0411">Iron-sulfur</keyword>
<evidence type="ECO:0000256" key="10">
    <source>
        <dbReference type="ARBA" id="ARBA00023163"/>
    </source>
</evidence>
<dbReference type="HAMAP" id="MF_01479">
    <property type="entry name" value="WhiB"/>
    <property type="match status" value="1"/>
</dbReference>
<reference evidence="12" key="1">
    <citation type="submission" date="2020-05" db="EMBL/GenBank/DDBJ databases">
        <authorList>
            <person name="Chiriac C."/>
            <person name="Salcher M."/>
            <person name="Ghai R."/>
            <person name="Kavagutti S V."/>
        </authorList>
    </citation>
    <scope>NUCLEOTIDE SEQUENCE</scope>
</reference>
<evidence type="ECO:0000256" key="1">
    <source>
        <dbReference type="ARBA" id="ARBA00001966"/>
    </source>
</evidence>
<proteinExistence type="inferred from homology"/>
<dbReference type="GO" id="GO:0045892">
    <property type="term" value="P:negative regulation of DNA-templated transcription"/>
    <property type="evidence" value="ECO:0007669"/>
    <property type="project" value="TreeGrafter"/>
</dbReference>
<keyword evidence="7" id="KW-0805">Transcription regulation</keyword>
<dbReference type="InterPro" id="IPR034768">
    <property type="entry name" value="4FE4S_WBL"/>
</dbReference>
<dbReference type="EMBL" id="CAFBMR010000134">
    <property type="protein sequence ID" value="CAB4930478.1"/>
    <property type="molecule type" value="Genomic_DNA"/>
</dbReference>
<dbReference type="Pfam" id="PF02467">
    <property type="entry name" value="Whib"/>
    <property type="match status" value="1"/>
</dbReference>
<keyword evidence="9" id="KW-1015">Disulfide bond</keyword>
<dbReference type="PROSITE" id="PS51674">
    <property type="entry name" value="4FE4S_WBL"/>
    <property type="match status" value="1"/>
</dbReference>
<name>A0A6J7IH20_9ZZZZ</name>
<evidence type="ECO:0000256" key="5">
    <source>
        <dbReference type="ARBA" id="ARBA00023004"/>
    </source>
</evidence>
<evidence type="ECO:0000256" key="3">
    <source>
        <dbReference type="ARBA" id="ARBA00022485"/>
    </source>
</evidence>
<keyword evidence="3" id="KW-0004">4Fe-4S</keyword>
<dbReference type="GO" id="GO:0047134">
    <property type="term" value="F:protein-disulfide reductase [NAD(P)H] activity"/>
    <property type="evidence" value="ECO:0007669"/>
    <property type="project" value="TreeGrafter"/>
</dbReference>
<keyword evidence="4" id="KW-0479">Metal-binding</keyword>
<sequence length="123" mass="13701">MPQQPLAQVPLDATWDWSEEGSCREADPNLFFHPQNERGAARIMRDRAAKGICAGCPVRTECADYAVRAREPYGVWGGLTEEDREAIYRRLDSRNYPRARGEGLRAAEHEISEAVSAQALGIA</sequence>
<dbReference type="GO" id="GO:0051539">
    <property type="term" value="F:4 iron, 4 sulfur cluster binding"/>
    <property type="evidence" value="ECO:0007669"/>
    <property type="project" value="UniProtKB-KW"/>
</dbReference>
<dbReference type="GO" id="GO:0003677">
    <property type="term" value="F:DNA binding"/>
    <property type="evidence" value="ECO:0007669"/>
    <property type="project" value="UniProtKB-KW"/>
</dbReference>
<dbReference type="PANTHER" id="PTHR38839">
    <property type="entry name" value="TRANSCRIPTIONAL REGULATOR WHID-RELATED"/>
    <property type="match status" value="1"/>
</dbReference>
<evidence type="ECO:0000256" key="8">
    <source>
        <dbReference type="ARBA" id="ARBA00023125"/>
    </source>
</evidence>
<keyword evidence="10" id="KW-0804">Transcription</keyword>
<comment type="similarity">
    <text evidence="2">Belongs to the WhiB family.</text>
</comment>
<accession>A0A6J7IH20</accession>
<evidence type="ECO:0000259" key="11">
    <source>
        <dbReference type="PROSITE" id="PS51674"/>
    </source>
</evidence>